<dbReference type="InterPro" id="IPR051604">
    <property type="entry name" value="Ergot_Alk_Oxidoreductase"/>
</dbReference>
<reference evidence="2" key="1">
    <citation type="submission" date="2022-01" db="EMBL/GenBank/DDBJ databases">
        <authorList>
            <person name="Criscuolo A."/>
        </authorList>
    </citation>
    <scope>NUCLEOTIDE SEQUENCE</scope>
    <source>
        <strain evidence="2">CIP111891</strain>
    </source>
</reference>
<evidence type="ECO:0000313" key="2">
    <source>
        <dbReference type="EMBL" id="CAH1222489.1"/>
    </source>
</evidence>
<dbReference type="InterPro" id="IPR036291">
    <property type="entry name" value="NAD(P)-bd_dom_sf"/>
</dbReference>
<sequence length="291" mass="32155">MIVVTTPTGQIGQQVLDNIFDSTEAVRVIVRDPSRLSPRMRERVEVVQGSHDDIAVVTKAFEDADSVLWLVPPNPQAENPMNYYINFTQPACEAIKNQGVKRVIGVSSLGYNFGTPAGLLTPAFAMDDLIENSGVNYRSLRMPFFMENLLHQVNAIKSQGMIFMANAGDHKLATCATRDIADVATKLLLDNTWTGQESVSVIGPDDLSPIDMARIISQVLELPVRYQQIPSTDYKATMMQYGMSEAWAQGLIDMAAAQDQGIYNNESHTAQRTPTSFIQWCEEVLKPAILA</sequence>
<organism evidence="2 3">
    <name type="scientific">Paenibacillus allorhizoplanae</name>
    <dbReference type="NCBI Taxonomy" id="2905648"/>
    <lineage>
        <taxon>Bacteria</taxon>
        <taxon>Bacillati</taxon>
        <taxon>Bacillota</taxon>
        <taxon>Bacilli</taxon>
        <taxon>Bacillales</taxon>
        <taxon>Paenibacillaceae</taxon>
        <taxon>Paenibacillus</taxon>
    </lineage>
</organism>
<protein>
    <submittedName>
        <fullName evidence="2">Quinone oxidoreductase 2</fullName>
        <ecNumber evidence="2">1.6.5.2</ecNumber>
    </submittedName>
</protein>
<dbReference type="Gene3D" id="3.40.50.720">
    <property type="entry name" value="NAD(P)-binding Rossmann-like Domain"/>
    <property type="match status" value="1"/>
</dbReference>
<evidence type="ECO:0000259" key="1">
    <source>
        <dbReference type="Pfam" id="PF13460"/>
    </source>
</evidence>
<dbReference type="Proteomes" id="UP000838821">
    <property type="component" value="Unassembled WGS sequence"/>
</dbReference>
<feature type="domain" description="NAD(P)-binding" evidence="1">
    <location>
        <begin position="8"/>
        <end position="190"/>
    </location>
</feature>
<proteinExistence type="predicted"/>
<evidence type="ECO:0000313" key="3">
    <source>
        <dbReference type="Proteomes" id="UP000838821"/>
    </source>
</evidence>
<keyword evidence="3" id="KW-1185">Reference proteome</keyword>
<dbReference type="EC" id="1.6.5.2" evidence="2"/>
<keyword evidence="2" id="KW-0560">Oxidoreductase</keyword>
<gene>
    <name evidence="2" type="primary">qorB_2</name>
    <name evidence="2" type="ORF">PAECIP111891_05355</name>
</gene>
<dbReference type="Gene3D" id="3.90.25.10">
    <property type="entry name" value="UDP-galactose 4-epimerase, domain 1"/>
    <property type="match status" value="1"/>
</dbReference>
<dbReference type="GO" id="GO:0003955">
    <property type="term" value="F:NAD(P)H dehydrogenase (quinone) activity"/>
    <property type="evidence" value="ECO:0007669"/>
    <property type="project" value="UniProtKB-EC"/>
</dbReference>
<dbReference type="PANTHER" id="PTHR43162:SF1">
    <property type="entry name" value="PRESTALK A DIFFERENTIATION PROTEIN A"/>
    <property type="match status" value="1"/>
</dbReference>
<dbReference type="SUPFAM" id="SSF51735">
    <property type="entry name" value="NAD(P)-binding Rossmann-fold domains"/>
    <property type="match status" value="1"/>
</dbReference>
<accession>A0ABN8GZB4</accession>
<dbReference type="RefSeq" id="WP_236291447.1">
    <property type="nucleotide sequence ID" value="NZ_CAKMMW010000021.1"/>
</dbReference>
<dbReference type="PANTHER" id="PTHR43162">
    <property type="match status" value="1"/>
</dbReference>
<dbReference type="Pfam" id="PF13460">
    <property type="entry name" value="NAD_binding_10"/>
    <property type="match status" value="1"/>
</dbReference>
<comment type="caution">
    <text evidence="2">The sequence shown here is derived from an EMBL/GenBank/DDBJ whole genome shotgun (WGS) entry which is preliminary data.</text>
</comment>
<name>A0ABN8GZB4_9BACL</name>
<dbReference type="InterPro" id="IPR016040">
    <property type="entry name" value="NAD(P)-bd_dom"/>
</dbReference>
<dbReference type="EMBL" id="CAKMMW010000021">
    <property type="protein sequence ID" value="CAH1222489.1"/>
    <property type="molecule type" value="Genomic_DNA"/>
</dbReference>